<feature type="region of interest" description="Disordered" evidence="1">
    <location>
        <begin position="37"/>
        <end position="60"/>
    </location>
</feature>
<keyword evidence="2" id="KW-0472">Membrane</keyword>
<evidence type="ECO:0000313" key="5">
    <source>
        <dbReference type="Proteomes" id="UP000613208"/>
    </source>
</evidence>
<protein>
    <submittedName>
        <fullName evidence="4">Transporter</fullName>
    </submittedName>
</protein>
<keyword evidence="2" id="KW-0812">Transmembrane</keyword>
<accession>A0A916Q430</accession>
<dbReference type="InterPro" id="IPR007379">
    <property type="entry name" value="Tim44-like_dom"/>
</dbReference>
<feature type="domain" description="Tim44-like" evidence="3">
    <location>
        <begin position="95"/>
        <end position="239"/>
    </location>
</feature>
<evidence type="ECO:0000256" key="1">
    <source>
        <dbReference type="SAM" id="MobiDB-lite"/>
    </source>
</evidence>
<dbReference type="AlphaFoldDB" id="A0A916Q430"/>
<dbReference type="Proteomes" id="UP000613208">
    <property type="component" value="Unassembled WGS sequence"/>
</dbReference>
<keyword evidence="5" id="KW-1185">Reference proteome</keyword>
<dbReference type="SMART" id="SM00978">
    <property type="entry name" value="Tim44"/>
    <property type="match status" value="1"/>
</dbReference>
<dbReference type="EMBL" id="BLYI01000006">
    <property type="protein sequence ID" value="GFO84034.1"/>
    <property type="molecule type" value="Genomic_DNA"/>
</dbReference>
<sequence length="249" mass="28604">MTGRKIKKLILMAAFGIILCMTLQVTCLARAGGGGSGSGGGSGGSGGSHSSSRSYGRSRRSSPIGALINNGIIVFMVCGGSIAFAWKVRKAGWASKKQIRAFEKTDGNWNYKEMQGYVRQAYFEIQECWRRQDVDYAKDYLSRELRENWRTKLAWMEMRDEEEVQEDVRLLSARPVKAKNPEGTEGDHVWYVIHGKMKDYRIRKSTGEFLEGNERAVAFYEYWKFVYEDERWKLDEIKQKNEINLEHLQ</sequence>
<reference evidence="4" key="1">
    <citation type="submission" date="2020-06" db="EMBL/GenBank/DDBJ databases">
        <title>Characterization of fructooligosaccharide metabolism and fructooligosaccharide-degrading enzymes in human commensal butyrate producers.</title>
        <authorList>
            <person name="Tanno H."/>
            <person name="Fujii T."/>
            <person name="Hirano K."/>
            <person name="Maeno S."/>
            <person name="Tonozuka T."/>
            <person name="Sakamoto M."/>
            <person name="Ohkuma M."/>
            <person name="Tochio T."/>
            <person name="Endo A."/>
        </authorList>
    </citation>
    <scope>NUCLEOTIDE SEQUENCE</scope>
    <source>
        <strain evidence="4">JCM 17466</strain>
    </source>
</reference>
<dbReference type="Gene3D" id="3.10.450.240">
    <property type="match status" value="1"/>
</dbReference>
<keyword evidence="2" id="KW-1133">Transmembrane helix</keyword>
<feature type="compositionally biased region" description="Gly residues" evidence="1">
    <location>
        <begin position="37"/>
        <end position="47"/>
    </location>
</feature>
<evidence type="ECO:0000259" key="3">
    <source>
        <dbReference type="SMART" id="SM00978"/>
    </source>
</evidence>
<proteinExistence type="predicted"/>
<name>A0A916Q430_9FIRM</name>
<dbReference type="RefSeq" id="WP_201309777.1">
    <property type="nucleotide sequence ID" value="NZ_BLYI01000006.1"/>
</dbReference>
<evidence type="ECO:0000256" key="2">
    <source>
        <dbReference type="SAM" id="Phobius"/>
    </source>
</evidence>
<gene>
    <name evidence="4" type="ORF">ANBU17_03810</name>
</gene>
<dbReference type="InterPro" id="IPR032710">
    <property type="entry name" value="NTF2-like_dom_sf"/>
</dbReference>
<feature type="transmembrane region" description="Helical" evidence="2">
    <location>
        <begin position="64"/>
        <end position="86"/>
    </location>
</feature>
<dbReference type="SUPFAM" id="SSF54427">
    <property type="entry name" value="NTF2-like"/>
    <property type="match status" value="1"/>
</dbReference>
<evidence type="ECO:0000313" key="4">
    <source>
        <dbReference type="EMBL" id="GFO84034.1"/>
    </source>
</evidence>
<organism evidence="4 5">
    <name type="scientific">Anaerostipes butyraticus</name>
    <dbReference type="NCBI Taxonomy" id="645466"/>
    <lineage>
        <taxon>Bacteria</taxon>
        <taxon>Bacillati</taxon>
        <taxon>Bacillota</taxon>
        <taxon>Clostridia</taxon>
        <taxon>Lachnospirales</taxon>
        <taxon>Lachnospiraceae</taxon>
        <taxon>Anaerostipes</taxon>
    </lineage>
</organism>
<comment type="caution">
    <text evidence="4">The sequence shown here is derived from an EMBL/GenBank/DDBJ whole genome shotgun (WGS) entry which is preliminary data.</text>
</comment>
<dbReference type="Pfam" id="PF04280">
    <property type="entry name" value="Tim44"/>
    <property type="match status" value="1"/>
</dbReference>